<evidence type="ECO:0000313" key="2">
    <source>
        <dbReference type="Proteomes" id="UP001060215"/>
    </source>
</evidence>
<dbReference type="EMBL" id="CM045770">
    <property type="protein sequence ID" value="KAI7992751.1"/>
    <property type="molecule type" value="Genomic_DNA"/>
</dbReference>
<comment type="caution">
    <text evidence="1">The sequence shown here is derived from an EMBL/GenBank/DDBJ whole genome shotgun (WGS) entry which is preliminary data.</text>
</comment>
<evidence type="ECO:0000313" key="1">
    <source>
        <dbReference type="EMBL" id="KAI7992751.1"/>
    </source>
</evidence>
<name>A0ACC0FZE7_9ERIC</name>
<accession>A0ACC0FZE7</accession>
<keyword evidence="2" id="KW-1185">Reference proteome</keyword>
<dbReference type="Proteomes" id="UP001060215">
    <property type="component" value="Chromosome 13"/>
</dbReference>
<gene>
    <name evidence="1" type="ORF">LOK49_LG12G02166</name>
</gene>
<proteinExistence type="predicted"/>
<protein>
    <submittedName>
        <fullName evidence="1">Pentatricopeptide repeat-containing protein</fullName>
    </submittedName>
</protein>
<sequence>MLKRLKLSDLGLQDLQSLCKNCYAFCSSGVKASHCETVLNNHEPESETEWESLLKPFDLEKLRKSLNWISPNQLRKLLELPLDVSTSVKLFQWAGTQKGYCHSFDVYCALIDKLGAAGEFKVIDSLLLQMKEEQIVFKESLFILIMKYYGRAGLPGQATRLLLDMRSLFSCVPTFRSYNVVLDILVAGNCPKVAPNVFYEMLNKGAVDKALGFFEEMMREGLDPHIKSCNILINRLCRTGKVQNALDFLRDMIHRGLTPDIVTYNSLINGLCKMGHVREALDLFDKLQDEGISADAITYNTLISSQCKEGMLDDAYVLLSRGVGNGFIPNDVTWYILVRNFVKEGDEEW</sequence>
<reference evidence="1 2" key="1">
    <citation type="journal article" date="2022" name="Plant J.">
        <title>Chromosome-level genome of Camellia lanceoleosa provides a valuable resource for understanding genome evolution and self-incompatibility.</title>
        <authorList>
            <person name="Gong W."/>
            <person name="Xiao S."/>
            <person name="Wang L."/>
            <person name="Liao Z."/>
            <person name="Chang Y."/>
            <person name="Mo W."/>
            <person name="Hu G."/>
            <person name="Li W."/>
            <person name="Zhao G."/>
            <person name="Zhu H."/>
            <person name="Hu X."/>
            <person name="Ji K."/>
            <person name="Xiang X."/>
            <person name="Song Q."/>
            <person name="Yuan D."/>
            <person name="Jin S."/>
            <person name="Zhang L."/>
        </authorList>
    </citation>
    <scope>NUCLEOTIDE SEQUENCE [LARGE SCALE GENOMIC DNA]</scope>
    <source>
        <strain evidence="1">SQ_2022a</strain>
    </source>
</reference>
<organism evidence="1 2">
    <name type="scientific">Camellia lanceoleosa</name>
    <dbReference type="NCBI Taxonomy" id="1840588"/>
    <lineage>
        <taxon>Eukaryota</taxon>
        <taxon>Viridiplantae</taxon>
        <taxon>Streptophyta</taxon>
        <taxon>Embryophyta</taxon>
        <taxon>Tracheophyta</taxon>
        <taxon>Spermatophyta</taxon>
        <taxon>Magnoliopsida</taxon>
        <taxon>eudicotyledons</taxon>
        <taxon>Gunneridae</taxon>
        <taxon>Pentapetalae</taxon>
        <taxon>asterids</taxon>
        <taxon>Ericales</taxon>
        <taxon>Theaceae</taxon>
        <taxon>Camellia</taxon>
    </lineage>
</organism>